<organism evidence="2 3">
    <name type="scientific">Choiromyces venosus 120613-1</name>
    <dbReference type="NCBI Taxonomy" id="1336337"/>
    <lineage>
        <taxon>Eukaryota</taxon>
        <taxon>Fungi</taxon>
        <taxon>Dikarya</taxon>
        <taxon>Ascomycota</taxon>
        <taxon>Pezizomycotina</taxon>
        <taxon>Pezizomycetes</taxon>
        <taxon>Pezizales</taxon>
        <taxon>Tuberaceae</taxon>
        <taxon>Choiromyces</taxon>
    </lineage>
</organism>
<keyword evidence="3" id="KW-1185">Reference proteome</keyword>
<proteinExistence type="predicted"/>
<name>A0A3N4K2X3_9PEZI</name>
<dbReference type="AlphaFoldDB" id="A0A3N4K2X3"/>
<gene>
    <name evidence="2" type="ORF">L873DRAFT_1800398</name>
</gene>
<accession>A0A3N4K2X3</accession>
<protein>
    <recommendedName>
        <fullName evidence="4">Ubiquitin 3 binding protein But2 C-terminal domain-containing protein</fullName>
    </recommendedName>
</protein>
<reference evidence="2 3" key="1">
    <citation type="journal article" date="2018" name="Nat. Ecol. Evol.">
        <title>Pezizomycetes genomes reveal the molecular basis of ectomycorrhizal truffle lifestyle.</title>
        <authorList>
            <person name="Murat C."/>
            <person name="Payen T."/>
            <person name="Noel B."/>
            <person name="Kuo A."/>
            <person name="Morin E."/>
            <person name="Chen J."/>
            <person name="Kohler A."/>
            <person name="Krizsan K."/>
            <person name="Balestrini R."/>
            <person name="Da Silva C."/>
            <person name="Montanini B."/>
            <person name="Hainaut M."/>
            <person name="Levati E."/>
            <person name="Barry K.W."/>
            <person name="Belfiori B."/>
            <person name="Cichocki N."/>
            <person name="Clum A."/>
            <person name="Dockter R.B."/>
            <person name="Fauchery L."/>
            <person name="Guy J."/>
            <person name="Iotti M."/>
            <person name="Le Tacon F."/>
            <person name="Lindquist E.A."/>
            <person name="Lipzen A."/>
            <person name="Malagnac F."/>
            <person name="Mello A."/>
            <person name="Molinier V."/>
            <person name="Miyauchi S."/>
            <person name="Poulain J."/>
            <person name="Riccioni C."/>
            <person name="Rubini A."/>
            <person name="Sitrit Y."/>
            <person name="Splivallo R."/>
            <person name="Traeger S."/>
            <person name="Wang M."/>
            <person name="Zifcakova L."/>
            <person name="Wipf D."/>
            <person name="Zambonelli A."/>
            <person name="Paolocci F."/>
            <person name="Nowrousian M."/>
            <person name="Ottonello S."/>
            <person name="Baldrian P."/>
            <person name="Spatafora J.W."/>
            <person name="Henrissat B."/>
            <person name="Nagy L.G."/>
            <person name="Aury J.M."/>
            <person name="Wincker P."/>
            <person name="Grigoriev I.V."/>
            <person name="Bonfante P."/>
            <person name="Martin F.M."/>
        </authorList>
    </citation>
    <scope>NUCLEOTIDE SEQUENCE [LARGE SCALE GENOMIC DNA]</scope>
    <source>
        <strain evidence="2 3">120613-1</strain>
    </source>
</reference>
<evidence type="ECO:0000313" key="3">
    <source>
        <dbReference type="Proteomes" id="UP000276215"/>
    </source>
</evidence>
<feature type="signal peptide" evidence="1">
    <location>
        <begin position="1"/>
        <end position="23"/>
    </location>
</feature>
<keyword evidence="1" id="KW-0732">Signal</keyword>
<feature type="chain" id="PRO_5018271395" description="Ubiquitin 3 binding protein But2 C-terminal domain-containing protein" evidence="1">
    <location>
        <begin position="24"/>
        <end position="177"/>
    </location>
</feature>
<sequence length="177" mass="19349">MFPKILHPFTTLLLLAFTILTTSTPVPDISAEDLAELAVINQRTIPVNLPVYTLSEDGKTFTMHPNETMAAGDLLCETSSGSPYVWDIERAVFPLSFSNDLCTQTNPGGSKCTSHSRIATAALSVCGTWMVSVKCNGLAWVGNMVKDNCRWKDQAGGTWFYDNGSFGKLKGIVHWNN</sequence>
<dbReference type="EMBL" id="ML120361">
    <property type="protein sequence ID" value="RPB03868.1"/>
    <property type="molecule type" value="Genomic_DNA"/>
</dbReference>
<evidence type="ECO:0008006" key="4">
    <source>
        <dbReference type="Google" id="ProtNLM"/>
    </source>
</evidence>
<evidence type="ECO:0000313" key="2">
    <source>
        <dbReference type="EMBL" id="RPB03868.1"/>
    </source>
</evidence>
<dbReference type="OrthoDB" id="3039892at2759"/>
<evidence type="ECO:0000256" key="1">
    <source>
        <dbReference type="SAM" id="SignalP"/>
    </source>
</evidence>
<dbReference type="Proteomes" id="UP000276215">
    <property type="component" value="Unassembled WGS sequence"/>
</dbReference>